<dbReference type="EMBL" id="JBFOLJ010000012">
    <property type="protein sequence ID" value="KAL2489310.1"/>
    <property type="molecule type" value="Genomic_DNA"/>
</dbReference>
<comment type="caution">
    <text evidence="1">The sequence shown here is derived from an EMBL/GenBank/DDBJ whole genome shotgun (WGS) entry which is preliminary data.</text>
</comment>
<organism evidence="1 2">
    <name type="scientific">Forsythia ovata</name>
    <dbReference type="NCBI Taxonomy" id="205694"/>
    <lineage>
        <taxon>Eukaryota</taxon>
        <taxon>Viridiplantae</taxon>
        <taxon>Streptophyta</taxon>
        <taxon>Embryophyta</taxon>
        <taxon>Tracheophyta</taxon>
        <taxon>Spermatophyta</taxon>
        <taxon>Magnoliopsida</taxon>
        <taxon>eudicotyledons</taxon>
        <taxon>Gunneridae</taxon>
        <taxon>Pentapetalae</taxon>
        <taxon>asterids</taxon>
        <taxon>lamiids</taxon>
        <taxon>Lamiales</taxon>
        <taxon>Oleaceae</taxon>
        <taxon>Forsythieae</taxon>
        <taxon>Forsythia</taxon>
    </lineage>
</organism>
<reference evidence="2" key="1">
    <citation type="submission" date="2024-07" db="EMBL/GenBank/DDBJ databases">
        <title>Two chromosome-level genome assemblies of Korean endemic species Abeliophyllum distichum and Forsythia ovata (Oleaceae).</title>
        <authorList>
            <person name="Jang H."/>
        </authorList>
    </citation>
    <scope>NUCLEOTIDE SEQUENCE [LARGE SCALE GENOMIC DNA]</scope>
</reference>
<keyword evidence="2" id="KW-1185">Reference proteome</keyword>
<evidence type="ECO:0000313" key="2">
    <source>
        <dbReference type="Proteomes" id="UP001604277"/>
    </source>
</evidence>
<dbReference type="Proteomes" id="UP001604277">
    <property type="component" value="Unassembled WGS sequence"/>
</dbReference>
<gene>
    <name evidence="1" type="ORF">Fot_42602</name>
</gene>
<accession>A0ABD1RLP2</accession>
<dbReference type="AlphaFoldDB" id="A0ABD1RLP2"/>
<evidence type="ECO:0000313" key="1">
    <source>
        <dbReference type="EMBL" id="KAL2489310.1"/>
    </source>
</evidence>
<name>A0ABD1RLP2_9LAMI</name>
<proteinExistence type="predicted"/>
<protein>
    <submittedName>
        <fullName evidence="1">Uncharacterized protein</fullName>
    </submittedName>
</protein>
<sequence>MAVEGRESSDTHWCRHLEWLKRWYIGALLPRLDRSDGCYGSRHRCVKGSGTAVVGKRKRCHCFGHFHRTLMEEMTANMELSFLSRRHNSGRRFSLFLSGEGTFGGRYLALITTMAVMRVVATA</sequence>